<dbReference type="Gene3D" id="1.20.1080.10">
    <property type="entry name" value="Glycerol uptake facilitator protein"/>
    <property type="match status" value="1"/>
</dbReference>
<dbReference type="PROSITE" id="PS00221">
    <property type="entry name" value="MIP"/>
    <property type="match status" value="1"/>
</dbReference>
<comment type="similarity">
    <text evidence="2 8">Belongs to the MIP/aquaporin (TC 1.A.8) family.</text>
</comment>
<dbReference type="PANTHER" id="PTHR19139">
    <property type="entry name" value="AQUAPORIN TRANSPORTER"/>
    <property type="match status" value="1"/>
</dbReference>
<evidence type="ECO:0000256" key="8">
    <source>
        <dbReference type="RuleBase" id="RU000477"/>
    </source>
</evidence>
<evidence type="ECO:0000256" key="2">
    <source>
        <dbReference type="ARBA" id="ARBA00006175"/>
    </source>
</evidence>
<evidence type="ECO:0000313" key="11">
    <source>
        <dbReference type="Proteomes" id="UP001272515"/>
    </source>
</evidence>
<feature type="transmembrane region" description="Helical" evidence="9">
    <location>
        <begin position="160"/>
        <end position="180"/>
    </location>
</feature>
<dbReference type="InterPro" id="IPR022357">
    <property type="entry name" value="MIP_CS"/>
</dbReference>
<evidence type="ECO:0000256" key="5">
    <source>
        <dbReference type="ARBA" id="ARBA00022692"/>
    </source>
</evidence>
<keyword evidence="11" id="KW-1185">Reference proteome</keyword>
<keyword evidence="5 8" id="KW-0812">Transmembrane</keyword>
<evidence type="ECO:0000256" key="4">
    <source>
        <dbReference type="ARBA" id="ARBA00022475"/>
    </source>
</evidence>
<feature type="transmembrane region" description="Helical" evidence="9">
    <location>
        <begin position="12"/>
        <end position="33"/>
    </location>
</feature>
<dbReference type="RefSeq" id="WP_317329133.1">
    <property type="nucleotide sequence ID" value="NZ_JAWJZA010000027.1"/>
</dbReference>
<dbReference type="InterPro" id="IPR000425">
    <property type="entry name" value="MIP"/>
</dbReference>
<proteinExistence type="inferred from homology"/>
<accession>A0ABU3Z5P2</accession>
<dbReference type="InterPro" id="IPR023271">
    <property type="entry name" value="Aquaporin-like"/>
</dbReference>
<gene>
    <name evidence="10" type="ORF">RVY80_00050</name>
</gene>
<evidence type="ECO:0000256" key="7">
    <source>
        <dbReference type="ARBA" id="ARBA00023136"/>
    </source>
</evidence>
<feature type="transmembrane region" description="Helical" evidence="9">
    <location>
        <begin position="84"/>
        <end position="106"/>
    </location>
</feature>
<evidence type="ECO:0000313" key="10">
    <source>
        <dbReference type="EMBL" id="MDV5087253.1"/>
    </source>
</evidence>
<dbReference type="Proteomes" id="UP001272515">
    <property type="component" value="Unassembled WGS sequence"/>
</dbReference>
<name>A0ABU3Z5P2_9FIRM</name>
<feature type="transmembrane region" description="Helical" evidence="9">
    <location>
        <begin position="126"/>
        <end position="148"/>
    </location>
</feature>
<keyword evidence="3 8" id="KW-0813">Transport</keyword>
<dbReference type="PANTHER" id="PTHR19139:SF199">
    <property type="entry name" value="MIP17260P"/>
    <property type="match status" value="1"/>
</dbReference>
<dbReference type="Pfam" id="PF00230">
    <property type="entry name" value="MIP"/>
    <property type="match status" value="1"/>
</dbReference>
<dbReference type="SUPFAM" id="SSF81338">
    <property type="entry name" value="Aquaporin-like"/>
    <property type="match status" value="1"/>
</dbReference>
<dbReference type="PRINTS" id="PR00783">
    <property type="entry name" value="MINTRINSICP"/>
</dbReference>
<sequence>MNKYVAEFIGTMILVFFGTGTAVVTSGLTAGIAGSFVGVMAIALAFGLTIVAGAYAIGHISGCHVNPAVSLGVFMAGRMDAKDFGGYVIAQIIGAFAGTGLLQFIVSSSNTLKGLGANGYGTASAVGLNMGGAFVVETFLTFVFVLVILGVTSSEKTSSIAGIVIGATLTMVHLIGIPLTGTSVNPARSLSPAVFLGGEALSQVWLFIVAPLVGAAIAAIVHRGWFSNDED</sequence>
<organism evidence="10 11">
    <name type="scientific">Veillonella absiana</name>
    <dbReference type="NCBI Taxonomy" id="3079305"/>
    <lineage>
        <taxon>Bacteria</taxon>
        <taxon>Bacillati</taxon>
        <taxon>Bacillota</taxon>
        <taxon>Negativicutes</taxon>
        <taxon>Veillonellales</taxon>
        <taxon>Veillonellaceae</taxon>
        <taxon>Veillonella</taxon>
    </lineage>
</organism>
<feature type="transmembrane region" description="Helical" evidence="9">
    <location>
        <begin position="200"/>
        <end position="221"/>
    </location>
</feature>
<evidence type="ECO:0000256" key="6">
    <source>
        <dbReference type="ARBA" id="ARBA00022989"/>
    </source>
</evidence>
<evidence type="ECO:0000256" key="9">
    <source>
        <dbReference type="SAM" id="Phobius"/>
    </source>
</evidence>
<dbReference type="InterPro" id="IPR034294">
    <property type="entry name" value="Aquaporin_transptr"/>
</dbReference>
<protein>
    <submittedName>
        <fullName evidence="10">MIP family channel protein</fullName>
    </submittedName>
</protein>
<keyword evidence="6 9" id="KW-1133">Transmembrane helix</keyword>
<reference evidence="10 11" key="1">
    <citation type="submission" date="2023-10" db="EMBL/GenBank/DDBJ databases">
        <title>Veillonella sp. nov., isolated from a pig farm feces dump.</title>
        <authorList>
            <person name="Chang Y.-H."/>
        </authorList>
    </citation>
    <scope>NUCLEOTIDE SEQUENCE [LARGE SCALE GENOMIC DNA]</scope>
    <source>
        <strain evidence="10 11">YH-vei2233</strain>
    </source>
</reference>
<evidence type="ECO:0000256" key="1">
    <source>
        <dbReference type="ARBA" id="ARBA00004651"/>
    </source>
</evidence>
<feature type="transmembrane region" description="Helical" evidence="9">
    <location>
        <begin position="39"/>
        <end position="57"/>
    </location>
</feature>
<comment type="caution">
    <text evidence="10">The sequence shown here is derived from an EMBL/GenBank/DDBJ whole genome shotgun (WGS) entry which is preliminary data.</text>
</comment>
<comment type="subcellular location">
    <subcellularLocation>
        <location evidence="1">Cell membrane</location>
        <topology evidence="1">Multi-pass membrane protein</topology>
    </subcellularLocation>
</comment>
<dbReference type="EMBL" id="JAWJZB010000001">
    <property type="protein sequence ID" value="MDV5087253.1"/>
    <property type="molecule type" value="Genomic_DNA"/>
</dbReference>
<dbReference type="NCBIfam" id="TIGR00861">
    <property type="entry name" value="MIP"/>
    <property type="match status" value="1"/>
</dbReference>
<keyword evidence="4" id="KW-1003">Cell membrane</keyword>
<evidence type="ECO:0000256" key="3">
    <source>
        <dbReference type="ARBA" id="ARBA00022448"/>
    </source>
</evidence>
<keyword evidence="7 9" id="KW-0472">Membrane</keyword>